<dbReference type="SMART" id="SM00420">
    <property type="entry name" value="HTH_DEOR"/>
    <property type="match status" value="1"/>
</dbReference>
<dbReference type="InterPro" id="IPR037171">
    <property type="entry name" value="NagB/RpiA_transferase-like"/>
</dbReference>
<evidence type="ECO:0000259" key="4">
    <source>
        <dbReference type="PROSITE" id="PS51000"/>
    </source>
</evidence>
<dbReference type="PROSITE" id="PS51000">
    <property type="entry name" value="HTH_DEOR_2"/>
    <property type="match status" value="1"/>
</dbReference>
<gene>
    <name evidence="5" type="ORF">BBI08_11510</name>
</gene>
<dbReference type="GO" id="GO:0003700">
    <property type="term" value="F:DNA-binding transcription factor activity"/>
    <property type="evidence" value="ECO:0007669"/>
    <property type="project" value="InterPro"/>
</dbReference>
<dbReference type="PROSITE" id="PS00894">
    <property type="entry name" value="HTH_DEOR_1"/>
    <property type="match status" value="1"/>
</dbReference>
<dbReference type="PANTHER" id="PTHR30363:SF44">
    <property type="entry name" value="AGA OPERON TRANSCRIPTIONAL REPRESSOR-RELATED"/>
    <property type="match status" value="1"/>
</dbReference>
<sequence length="261" mass="28935">MTYLKLERFQYIINQLQEKQKISVVDIAEQLGVAPETIRRDLGELENRQLLIRVHGGAIPFLKLRTEPQFKRKLDMQKRAKQQIAKAAASRIEDGDTIGVDVGTTTVHLADYLEGVHNLTVVTNSLAAAERFNLALEEGRITGKVLLLGGTTNPAQSSVAGPITVEWLSKMSLDKVFLSCGGVKNGVVFDFDMDESIVSSKMLEQSSNRILLTDATKIGEQSFYSICGLDELTEILCDQSCPEDWQEYEQLWTVVKGGGVE</sequence>
<dbReference type="RefSeq" id="WP_040850295.1">
    <property type="nucleotide sequence ID" value="NZ_CP016537.2"/>
</dbReference>
<evidence type="ECO:0000313" key="5">
    <source>
        <dbReference type="EMBL" id="ANU14459.1"/>
    </source>
</evidence>
<dbReference type="STRING" id="1215089.BBI08_11510"/>
<dbReference type="Pfam" id="PF00455">
    <property type="entry name" value="DeoRC"/>
    <property type="match status" value="1"/>
</dbReference>
<dbReference type="InterPro" id="IPR036390">
    <property type="entry name" value="WH_DNA-bd_sf"/>
</dbReference>
<keyword evidence="1" id="KW-0805">Transcription regulation</keyword>
<dbReference type="EMBL" id="CP016537">
    <property type="protein sequence ID" value="ANU14459.1"/>
    <property type="molecule type" value="Genomic_DNA"/>
</dbReference>
<dbReference type="Proteomes" id="UP000092687">
    <property type="component" value="Chromosome"/>
</dbReference>
<keyword evidence="3" id="KW-0804">Transcription</keyword>
<evidence type="ECO:0000256" key="2">
    <source>
        <dbReference type="ARBA" id="ARBA00023125"/>
    </source>
</evidence>
<dbReference type="Gene3D" id="3.40.50.1360">
    <property type="match status" value="1"/>
</dbReference>
<dbReference type="OrthoDB" id="9797223at2"/>
<dbReference type="SMART" id="SM01134">
    <property type="entry name" value="DeoRC"/>
    <property type="match status" value="1"/>
</dbReference>
<evidence type="ECO:0000256" key="3">
    <source>
        <dbReference type="ARBA" id="ARBA00023163"/>
    </source>
</evidence>
<dbReference type="Gene3D" id="1.10.10.10">
    <property type="entry name" value="Winged helix-like DNA-binding domain superfamily/Winged helix DNA-binding domain"/>
    <property type="match status" value="1"/>
</dbReference>
<feature type="domain" description="HTH deoR-type" evidence="4">
    <location>
        <begin position="5"/>
        <end position="60"/>
    </location>
</feature>
<dbReference type="PRINTS" id="PR00037">
    <property type="entry name" value="HTHLACR"/>
</dbReference>
<accession>A0A1C7DS91</accession>
<reference evidence="6" key="2">
    <citation type="submission" date="2016-10" db="EMBL/GenBank/DDBJ databases">
        <authorList>
            <person name="See-Too W.S."/>
        </authorList>
    </citation>
    <scope>NUCLEOTIDE SEQUENCE [LARGE SCALE GENOMIC DNA]</scope>
    <source>
        <strain evidence="6">DSM 24743</strain>
    </source>
</reference>
<dbReference type="InterPro" id="IPR036388">
    <property type="entry name" value="WH-like_DNA-bd_sf"/>
</dbReference>
<keyword evidence="6" id="KW-1185">Reference proteome</keyword>
<name>A0A1C7DS91_9BACL</name>
<evidence type="ECO:0000256" key="1">
    <source>
        <dbReference type="ARBA" id="ARBA00023015"/>
    </source>
</evidence>
<dbReference type="AlphaFoldDB" id="A0A1C7DS91"/>
<organism evidence="5 6">
    <name type="scientific">Planococcus halocryophilus</name>
    <dbReference type="NCBI Taxonomy" id="1215089"/>
    <lineage>
        <taxon>Bacteria</taxon>
        <taxon>Bacillati</taxon>
        <taxon>Bacillota</taxon>
        <taxon>Bacilli</taxon>
        <taxon>Bacillales</taxon>
        <taxon>Caryophanaceae</taxon>
        <taxon>Planococcus</taxon>
    </lineage>
</organism>
<dbReference type="KEGG" id="phc:BBI08_11510"/>
<keyword evidence="2" id="KW-0238">DNA-binding</keyword>
<dbReference type="InterPro" id="IPR050313">
    <property type="entry name" value="Carb_Metab_HTH_regulators"/>
</dbReference>
<reference evidence="6" key="1">
    <citation type="submission" date="2016-07" db="EMBL/GenBank/DDBJ databases">
        <authorList>
            <person name="See-Too W.S."/>
        </authorList>
    </citation>
    <scope>NUCLEOTIDE SEQUENCE [LARGE SCALE GENOMIC DNA]</scope>
    <source>
        <strain evidence="6">DSM 24743</strain>
    </source>
</reference>
<dbReference type="PANTHER" id="PTHR30363">
    <property type="entry name" value="HTH-TYPE TRANSCRIPTIONAL REGULATOR SRLR-RELATED"/>
    <property type="match status" value="1"/>
</dbReference>
<dbReference type="SUPFAM" id="SSF100950">
    <property type="entry name" value="NagB/RpiA/CoA transferase-like"/>
    <property type="match status" value="1"/>
</dbReference>
<dbReference type="GO" id="GO:0003677">
    <property type="term" value="F:DNA binding"/>
    <property type="evidence" value="ECO:0007669"/>
    <property type="project" value="UniProtKB-KW"/>
</dbReference>
<dbReference type="InterPro" id="IPR014036">
    <property type="entry name" value="DeoR-like_C"/>
</dbReference>
<dbReference type="InterPro" id="IPR018356">
    <property type="entry name" value="Tscrpt_reg_HTH_DeoR_CS"/>
</dbReference>
<dbReference type="SUPFAM" id="SSF46785">
    <property type="entry name" value="Winged helix' DNA-binding domain"/>
    <property type="match status" value="1"/>
</dbReference>
<proteinExistence type="predicted"/>
<evidence type="ECO:0000313" key="6">
    <source>
        <dbReference type="Proteomes" id="UP000092687"/>
    </source>
</evidence>
<dbReference type="Pfam" id="PF08220">
    <property type="entry name" value="HTH_DeoR"/>
    <property type="match status" value="1"/>
</dbReference>
<protein>
    <submittedName>
        <fullName evidence="5">Transcriptional regulator</fullName>
    </submittedName>
</protein>
<dbReference type="InterPro" id="IPR001034">
    <property type="entry name" value="DeoR_HTH"/>
</dbReference>